<sequence length="603" mass="65873">MLSTSANSFTAGAGALLLLVAEAVTAGHVHLELKKSIAERSRLGRRDYVSSEIAHTPSTPWYYVEVLLGNPPQEVKLRLEDGGATWLPWLSKIDDVGQCGSQYPTNSYGDLCKYARISGIYDPSLSRSFVNITTGPELLVDYKTSQTRGVFGIDDLQLNQLTITNLTMGLATSFQTSPVLGVGVPQDKAAYPYDSFLQHLKSQGLVNSLVYSIYLNDLHAPGDVYFGAIDETRFYGSLQKFDNVGTGFESHVPISGVWWDFMNSTTKSLVKSNRDENQYAATSSIHFGNNTIGLPQGVYDHIKAKFSVEDTNGELRVKCDAVISKGSLNFGISERIYNITSQDLLSNEIQDGDECYRTLQIEVVPPIDDRTPVFRLGDPFLRGTYAVFDYTNKQTLIAPAFVNASGSNVIEVGSNNGGVGGSGHKLTAYHTRFPSVVNPEDLNAPGTPSQPGSNPSESKAIIIGGLLGGIFALILILGAVYAIRPRSQRSRNIATWFTFIRPSRHPTPEPEIAYPPLNNNRYYQPGTTRITPTNYGPPPQEDMDTEGRSPNGTSSSYYVNSAFRSTRPLSGVDEVVEMAAAPASSDSSSLRYPPHQDEIQRYG</sequence>
<comment type="caution">
    <text evidence="6">The sequence shown here is derived from an EMBL/GenBank/DDBJ whole genome shotgun (WGS) entry which is preliminary data.</text>
</comment>
<feature type="chain" id="PRO_5042160692" evidence="4">
    <location>
        <begin position="27"/>
        <end position="603"/>
    </location>
</feature>
<dbReference type="PROSITE" id="PS51767">
    <property type="entry name" value="PEPTIDASE_A1"/>
    <property type="match status" value="1"/>
</dbReference>
<keyword evidence="3" id="KW-0812">Transmembrane</keyword>
<dbReference type="PANTHER" id="PTHR47966">
    <property type="entry name" value="BETA-SITE APP-CLEAVING ENZYME, ISOFORM A-RELATED"/>
    <property type="match status" value="1"/>
</dbReference>
<dbReference type="InterPro" id="IPR021109">
    <property type="entry name" value="Peptidase_aspartic_dom_sf"/>
</dbReference>
<dbReference type="GO" id="GO:0006508">
    <property type="term" value="P:proteolysis"/>
    <property type="evidence" value="ECO:0007669"/>
    <property type="project" value="InterPro"/>
</dbReference>
<evidence type="ECO:0000256" key="4">
    <source>
        <dbReference type="SAM" id="SignalP"/>
    </source>
</evidence>
<dbReference type="GO" id="GO:0004190">
    <property type="term" value="F:aspartic-type endopeptidase activity"/>
    <property type="evidence" value="ECO:0007669"/>
    <property type="project" value="InterPro"/>
</dbReference>
<dbReference type="Pfam" id="PF00026">
    <property type="entry name" value="Asp"/>
    <property type="match status" value="1"/>
</dbReference>
<feature type="region of interest" description="Disordered" evidence="2">
    <location>
        <begin position="508"/>
        <end position="559"/>
    </location>
</feature>
<organism evidence="6 7">
    <name type="scientific">Drechslerella dactyloides</name>
    <name type="common">Nematode-trapping fungus</name>
    <name type="synonym">Arthrobotrys dactyloides</name>
    <dbReference type="NCBI Taxonomy" id="74499"/>
    <lineage>
        <taxon>Eukaryota</taxon>
        <taxon>Fungi</taxon>
        <taxon>Dikarya</taxon>
        <taxon>Ascomycota</taxon>
        <taxon>Pezizomycotina</taxon>
        <taxon>Orbiliomycetes</taxon>
        <taxon>Orbiliales</taxon>
        <taxon>Orbiliaceae</taxon>
        <taxon>Drechslerella</taxon>
    </lineage>
</organism>
<dbReference type="SUPFAM" id="SSF50630">
    <property type="entry name" value="Acid proteases"/>
    <property type="match status" value="1"/>
</dbReference>
<keyword evidence="4" id="KW-0732">Signal</keyword>
<dbReference type="InterPro" id="IPR033121">
    <property type="entry name" value="PEPTIDASE_A1"/>
</dbReference>
<comment type="similarity">
    <text evidence="1">Belongs to the peptidase A1 family.</text>
</comment>
<evidence type="ECO:0000256" key="2">
    <source>
        <dbReference type="SAM" id="MobiDB-lite"/>
    </source>
</evidence>
<feature type="region of interest" description="Disordered" evidence="2">
    <location>
        <begin position="580"/>
        <end position="603"/>
    </location>
</feature>
<keyword evidence="3" id="KW-1133">Transmembrane helix</keyword>
<evidence type="ECO:0000259" key="5">
    <source>
        <dbReference type="PROSITE" id="PS51767"/>
    </source>
</evidence>
<evidence type="ECO:0000313" key="7">
    <source>
        <dbReference type="Proteomes" id="UP001221413"/>
    </source>
</evidence>
<name>A0AAD6NPF9_DREDA</name>
<feature type="compositionally biased region" description="Basic and acidic residues" evidence="2">
    <location>
        <begin position="594"/>
        <end position="603"/>
    </location>
</feature>
<dbReference type="Proteomes" id="UP001221413">
    <property type="component" value="Unassembled WGS sequence"/>
</dbReference>
<dbReference type="AlphaFoldDB" id="A0AAD6NPF9"/>
<feature type="domain" description="Peptidase A1" evidence="5">
    <location>
        <begin position="62"/>
        <end position="398"/>
    </location>
</feature>
<feature type="compositionally biased region" description="Polar residues" evidence="2">
    <location>
        <begin position="548"/>
        <end position="559"/>
    </location>
</feature>
<dbReference type="Gene3D" id="2.40.70.10">
    <property type="entry name" value="Acid Proteases"/>
    <property type="match status" value="2"/>
</dbReference>
<dbReference type="InterPro" id="IPR001461">
    <property type="entry name" value="Aspartic_peptidase_A1"/>
</dbReference>
<gene>
    <name evidence="6" type="ORF">Dda_1031</name>
</gene>
<dbReference type="EMBL" id="JAQGDS010000001">
    <property type="protein sequence ID" value="KAJ6264878.1"/>
    <property type="molecule type" value="Genomic_DNA"/>
</dbReference>
<proteinExistence type="inferred from homology"/>
<protein>
    <submittedName>
        <fullName evidence="6">Barrierpepsin</fullName>
    </submittedName>
</protein>
<keyword evidence="3" id="KW-0472">Membrane</keyword>
<feature type="compositionally biased region" description="Low complexity" evidence="2">
    <location>
        <begin position="580"/>
        <end position="589"/>
    </location>
</feature>
<dbReference type="PRINTS" id="PR00792">
    <property type="entry name" value="PEPSIN"/>
</dbReference>
<feature type="signal peptide" evidence="4">
    <location>
        <begin position="1"/>
        <end position="26"/>
    </location>
</feature>
<feature type="transmembrane region" description="Helical" evidence="3">
    <location>
        <begin position="460"/>
        <end position="483"/>
    </location>
</feature>
<accession>A0AAD6NPF9</accession>
<evidence type="ECO:0000256" key="3">
    <source>
        <dbReference type="SAM" id="Phobius"/>
    </source>
</evidence>
<dbReference type="PANTHER" id="PTHR47966:SF65">
    <property type="entry name" value="ASPARTIC-TYPE ENDOPEPTIDASE"/>
    <property type="match status" value="1"/>
</dbReference>
<reference evidence="6" key="1">
    <citation type="submission" date="2023-01" db="EMBL/GenBank/DDBJ databases">
        <title>The chitinases involved in constricting ring structure development in the nematode-trapping fungus Drechslerella dactyloides.</title>
        <authorList>
            <person name="Wang R."/>
            <person name="Zhang L."/>
            <person name="Tang P."/>
            <person name="Li S."/>
            <person name="Liang L."/>
        </authorList>
    </citation>
    <scope>NUCLEOTIDE SEQUENCE</scope>
    <source>
        <strain evidence="6">YMF1.00031</strain>
    </source>
</reference>
<keyword evidence="7" id="KW-1185">Reference proteome</keyword>
<feature type="compositionally biased region" description="Polar residues" evidence="2">
    <location>
        <begin position="517"/>
        <end position="534"/>
    </location>
</feature>
<evidence type="ECO:0000256" key="1">
    <source>
        <dbReference type="ARBA" id="ARBA00007447"/>
    </source>
</evidence>
<evidence type="ECO:0000313" key="6">
    <source>
        <dbReference type="EMBL" id="KAJ6264878.1"/>
    </source>
</evidence>